<reference evidence="3" key="2">
    <citation type="submission" date="2021-04" db="EMBL/GenBank/DDBJ databases">
        <authorList>
            <person name="Podell S."/>
        </authorList>
    </citation>
    <scope>NUCLEOTIDE SEQUENCE</scope>
    <source>
        <strain evidence="3">Hildebrandi</strain>
    </source>
</reference>
<feature type="region of interest" description="Disordered" evidence="1">
    <location>
        <begin position="65"/>
        <end position="106"/>
    </location>
</feature>
<sequence>MSDQQQEQEQTNVRTNMTCQVPVPVPTPTYDELKIRDGPIYAPLAPERNKSNECLLEYERQQQLLQQAKAEREQSSSTTRNSTTSTSFSPDPQLSPTTSTSQLDDYFAPHKPAPLKAETTALLIVDVQPEYWSHCPAVRKDFPEFPKRLQKTIEICRQRRAKIIWVRADYRYSHSPWLLQFERIRGPRNLGEVPCDPNSPEFTWEDFATPQGGEVIIAKSSWSSTSNTALMDILRVAGIETVLVCGLITSVCVQHSAFGIFEAGYRTLLVTDSCADRGKARHEAALALYGDYMYELITSEDLESEDTGLIPAKPVWLMLDSKTNMVRANAFPVAAHTNPWTPPAPVLLQLQSGAASADQKATTTTVMNAVARTNCTIRSDSTVSTASCSSSSSSSTVSSAYSNTTTESDDHRDESSSRPHNFNVIHVL</sequence>
<feature type="compositionally biased region" description="Basic and acidic residues" evidence="1">
    <location>
        <begin position="408"/>
        <end position="417"/>
    </location>
</feature>
<keyword evidence="3" id="KW-0378">Hydrolase</keyword>
<name>A0A9K3LFL3_9STRA</name>
<comment type="caution">
    <text evidence="3">The sequence shown here is derived from an EMBL/GenBank/DDBJ whole genome shotgun (WGS) entry which is preliminary data.</text>
</comment>
<dbReference type="Proteomes" id="UP000693970">
    <property type="component" value="Unassembled WGS sequence"/>
</dbReference>
<feature type="compositionally biased region" description="Polar residues" evidence="1">
    <location>
        <begin position="1"/>
        <end position="19"/>
    </location>
</feature>
<organism evidence="3 4">
    <name type="scientific">Nitzschia inconspicua</name>
    <dbReference type="NCBI Taxonomy" id="303405"/>
    <lineage>
        <taxon>Eukaryota</taxon>
        <taxon>Sar</taxon>
        <taxon>Stramenopiles</taxon>
        <taxon>Ochrophyta</taxon>
        <taxon>Bacillariophyta</taxon>
        <taxon>Bacillariophyceae</taxon>
        <taxon>Bacillariophycidae</taxon>
        <taxon>Bacillariales</taxon>
        <taxon>Bacillariaceae</taxon>
        <taxon>Nitzschia</taxon>
    </lineage>
</organism>
<evidence type="ECO:0000313" key="4">
    <source>
        <dbReference type="Proteomes" id="UP000693970"/>
    </source>
</evidence>
<keyword evidence="4" id="KW-1185">Reference proteome</keyword>
<dbReference type="InterPro" id="IPR050272">
    <property type="entry name" value="Isochorismatase-like_hydrls"/>
</dbReference>
<feature type="compositionally biased region" description="Low complexity" evidence="1">
    <location>
        <begin position="383"/>
        <end position="406"/>
    </location>
</feature>
<dbReference type="GO" id="GO:0016787">
    <property type="term" value="F:hydrolase activity"/>
    <property type="evidence" value="ECO:0007669"/>
    <property type="project" value="UniProtKB-KW"/>
</dbReference>
<dbReference type="PANTHER" id="PTHR43540">
    <property type="entry name" value="PEROXYUREIDOACRYLATE/UREIDOACRYLATE AMIDOHYDROLASE-RELATED"/>
    <property type="match status" value="1"/>
</dbReference>
<dbReference type="EMBL" id="JAGRRH010000013">
    <property type="protein sequence ID" value="KAG7360648.1"/>
    <property type="molecule type" value="Genomic_DNA"/>
</dbReference>
<feature type="region of interest" description="Disordered" evidence="1">
    <location>
        <begin position="383"/>
        <end position="428"/>
    </location>
</feature>
<evidence type="ECO:0000259" key="2">
    <source>
        <dbReference type="Pfam" id="PF00857"/>
    </source>
</evidence>
<dbReference type="CDD" id="cd00431">
    <property type="entry name" value="cysteine_hydrolases"/>
    <property type="match status" value="1"/>
</dbReference>
<protein>
    <submittedName>
        <fullName evidence="3">Isochorismatase hydrolase</fullName>
    </submittedName>
</protein>
<feature type="domain" description="Isochorismatase-like" evidence="2">
    <location>
        <begin position="120"/>
        <end position="301"/>
    </location>
</feature>
<proteinExistence type="predicted"/>
<evidence type="ECO:0000256" key="1">
    <source>
        <dbReference type="SAM" id="MobiDB-lite"/>
    </source>
</evidence>
<gene>
    <name evidence="3" type="ORF">IV203_035747</name>
</gene>
<dbReference type="InterPro" id="IPR000868">
    <property type="entry name" value="Isochorismatase-like_dom"/>
</dbReference>
<feature type="region of interest" description="Disordered" evidence="1">
    <location>
        <begin position="1"/>
        <end position="34"/>
    </location>
</feature>
<feature type="compositionally biased region" description="Polar residues" evidence="1">
    <location>
        <begin position="90"/>
        <end position="103"/>
    </location>
</feature>
<dbReference type="OrthoDB" id="167809at2759"/>
<dbReference type="Pfam" id="PF00857">
    <property type="entry name" value="Isochorismatase"/>
    <property type="match status" value="1"/>
</dbReference>
<dbReference type="AlphaFoldDB" id="A0A9K3LFL3"/>
<feature type="compositionally biased region" description="Low complexity" evidence="1">
    <location>
        <begin position="75"/>
        <end position="89"/>
    </location>
</feature>
<reference evidence="3" key="1">
    <citation type="journal article" date="2021" name="Sci. Rep.">
        <title>Diploid genomic architecture of Nitzschia inconspicua, an elite biomass production diatom.</title>
        <authorList>
            <person name="Oliver A."/>
            <person name="Podell S."/>
            <person name="Pinowska A."/>
            <person name="Traller J.C."/>
            <person name="Smith S.R."/>
            <person name="McClure R."/>
            <person name="Beliaev A."/>
            <person name="Bohutskyi P."/>
            <person name="Hill E.A."/>
            <person name="Rabines A."/>
            <person name="Zheng H."/>
            <person name="Allen L.Z."/>
            <person name="Kuo A."/>
            <person name="Grigoriev I.V."/>
            <person name="Allen A.E."/>
            <person name="Hazlebeck D."/>
            <person name="Allen E.E."/>
        </authorList>
    </citation>
    <scope>NUCLEOTIDE SEQUENCE</scope>
    <source>
        <strain evidence="3">Hildebrandi</strain>
    </source>
</reference>
<accession>A0A9K3LFL3</accession>
<evidence type="ECO:0000313" key="3">
    <source>
        <dbReference type="EMBL" id="KAG7360648.1"/>
    </source>
</evidence>